<keyword evidence="2 10" id="KW-1003">Cell membrane</keyword>
<evidence type="ECO:0000256" key="12">
    <source>
        <dbReference type="RuleBase" id="RU004181"/>
    </source>
</evidence>
<feature type="transmembrane region" description="Helical" evidence="10">
    <location>
        <begin position="16"/>
        <end position="35"/>
    </location>
</feature>
<accession>A0AAC9TW87</accession>
<evidence type="ECO:0000256" key="2">
    <source>
        <dbReference type="ARBA" id="ARBA00022475"/>
    </source>
</evidence>
<evidence type="ECO:0000256" key="6">
    <source>
        <dbReference type="ARBA" id="ARBA00022750"/>
    </source>
</evidence>
<comment type="function">
    <text evidence="10 11">This protein specifically catalyzes the removal of signal peptides from prolipoproteins.</text>
</comment>
<dbReference type="PANTHER" id="PTHR33695">
    <property type="entry name" value="LIPOPROTEIN SIGNAL PEPTIDASE"/>
    <property type="match status" value="1"/>
</dbReference>
<dbReference type="GO" id="GO:0004190">
    <property type="term" value="F:aspartic-type endopeptidase activity"/>
    <property type="evidence" value="ECO:0007669"/>
    <property type="project" value="UniProtKB-UniRule"/>
</dbReference>
<organism evidence="13 14">
    <name type="scientific">Brachyspira hampsonii</name>
    <dbReference type="NCBI Taxonomy" id="1287055"/>
    <lineage>
        <taxon>Bacteria</taxon>
        <taxon>Pseudomonadati</taxon>
        <taxon>Spirochaetota</taxon>
        <taxon>Spirochaetia</taxon>
        <taxon>Brachyspirales</taxon>
        <taxon>Brachyspiraceae</taxon>
        <taxon>Brachyspira</taxon>
    </lineage>
</organism>
<dbReference type="GO" id="GO:0006508">
    <property type="term" value="P:proteolysis"/>
    <property type="evidence" value="ECO:0007669"/>
    <property type="project" value="UniProtKB-KW"/>
</dbReference>
<comment type="subcellular location">
    <subcellularLocation>
        <location evidence="10">Cell membrane</location>
        <topology evidence="10">Multi-pass membrane protein</topology>
    </subcellularLocation>
</comment>
<evidence type="ECO:0000313" key="14">
    <source>
        <dbReference type="Proteomes" id="UP000264880"/>
    </source>
</evidence>
<evidence type="ECO:0000256" key="3">
    <source>
        <dbReference type="ARBA" id="ARBA00022519"/>
    </source>
</evidence>
<feature type="active site" evidence="10">
    <location>
        <position position="154"/>
    </location>
</feature>
<dbReference type="PROSITE" id="PS00855">
    <property type="entry name" value="SPASE_II"/>
    <property type="match status" value="1"/>
</dbReference>
<comment type="pathway">
    <text evidence="10">Protein modification; lipoprotein biosynthesis (signal peptide cleavage).</text>
</comment>
<comment type="catalytic activity">
    <reaction evidence="10 11">
        <text>Release of signal peptides from bacterial membrane prolipoproteins. Hydrolyzes -Xaa-Yaa-Zaa-|-(S,diacylglyceryl)Cys-, in which Xaa is hydrophobic (preferably Leu), and Yaa (Ala or Ser) and Zaa (Gly or Ala) have small, neutral side chains.</text>
        <dbReference type="EC" id="3.4.23.36"/>
    </reaction>
</comment>
<keyword evidence="3" id="KW-0997">Cell inner membrane</keyword>
<feature type="transmembrane region" description="Helical" evidence="10">
    <location>
        <begin position="81"/>
        <end position="100"/>
    </location>
</feature>
<keyword evidence="9 10" id="KW-0472">Membrane</keyword>
<dbReference type="HAMAP" id="MF_00161">
    <property type="entry name" value="LspA"/>
    <property type="match status" value="1"/>
</dbReference>
<keyword evidence="4 10" id="KW-0645">Protease</keyword>
<dbReference type="Pfam" id="PF01252">
    <property type="entry name" value="Peptidase_A8"/>
    <property type="match status" value="1"/>
</dbReference>
<keyword evidence="6 10" id="KW-0064">Aspartyl protease</keyword>
<evidence type="ECO:0000256" key="9">
    <source>
        <dbReference type="ARBA" id="ARBA00023136"/>
    </source>
</evidence>
<evidence type="ECO:0000313" key="13">
    <source>
        <dbReference type="EMBL" id="ASJ21621.1"/>
    </source>
</evidence>
<evidence type="ECO:0000256" key="5">
    <source>
        <dbReference type="ARBA" id="ARBA00022692"/>
    </source>
</evidence>
<feature type="transmembrane region" description="Helical" evidence="10">
    <location>
        <begin position="148"/>
        <end position="171"/>
    </location>
</feature>
<gene>
    <name evidence="10" type="primary">lspA</name>
    <name evidence="13" type="ORF">BHAMNSH16_08185</name>
</gene>
<dbReference type="RefSeq" id="WP_008730391.1">
    <property type="nucleotide sequence ID" value="NZ_CP019914.1"/>
</dbReference>
<evidence type="ECO:0000256" key="10">
    <source>
        <dbReference type="HAMAP-Rule" id="MF_00161"/>
    </source>
</evidence>
<reference evidence="13 14" key="1">
    <citation type="submission" date="2017-02" db="EMBL/GenBank/DDBJ databases">
        <title>Complete genome sequence of Brachyspira hampsonii genomovar I strain NSH-16 (ATCC BAA-2463).</title>
        <authorList>
            <person name="Mirajkar N.S."/>
            <person name="Gebhart C.J."/>
        </authorList>
    </citation>
    <scope>NUCLEOTIDE SEQUENCE [LARGE SCALE GENOMIC DNA]</scope>
    <source>
        <strain evidence="13 14">NSH-16</strain>
    </source>
</reference>
<keyword evidence="7 10" id="KW-0378">Hydrolase</keyword>
<dbReference type="KEGG" id="bhp:BHAMNSH16_08185"/>
<evidence type="ECO:0000256" key="1">
    <source>
        <dbReference type="ARBA" id="ARBA00006139"/>
    </source>
</evidence>
<feature type="active site" evidence="10">
    <location>
        <position position="134"/>
    </location>
</feature>
<keyword evidence="8 10" id="KW-1133">Transmembrane helix</keyword>
<evidence type="ECO:0000256" key="8">
    <source>
        <dbReference type="ARBA" id="ARBA00022989"/>
    </source>
</evidence>
<proteinExistence type="inferred from homology"/>
<dbReference type="EC" id="3.4.23.36" evidence="10"/>
<name>A0AAC9TW87_9SPIR</name>
<evidence type="ECO:0000256" key="4">
    <source>
        <dbReference type="ARBA" id="ARBA00022670"/>
    </source>
</evidence>
<feature type="transmembrane region" description="Helical" evidence="10">
    <location>
        <begin position="107"/>
        <end position="128"/>
    </location>
</feature>
<dbReference type="GO" id="GO:0005886">
    <property type="term" value="C:plasma membrane"/>
    <property type="evidence" value="ECO:0007669"/>
    <property type="project" value="UniProtKB-SubCell"/>
</dbReference>
<dbReference type="AlphaFoldDB" id="A0AAC9TW87"/>
<dbReference type="Proteomes" id="UP000264880">
    <property type="component" value="Chromosome"/>
</dbReference>
<dbReference type="InterPro" id="IPR001872">
    <property type="entry name" value="Peptidase_A8"/>
</dbReference>
<dbReference type="EMBL" id="CP019914">
    <property type="protein sequence ID" value="ASJ21621.1"/>
    <property type="molecule type" value="Genomic_DNA"/>
</dbReference>
<evidence type="ECO:0000256" key="11">
    <source>
        <dbReference type="RuleBase" id="RU000594"/>
    </source>
</evidence>
<keyword evidence="5 10" id="KW-0812">Transmembrane</keyword>
<comment type="similarity">
    <text evidence="1 10 12">Belongs to the peptidase A8 family.</text>
</comment>
<dbReference type="PANTHER" id="PTHR33695:SF1">
    <property type="entry name" value="LIPOPROTEIN SIGNAL PEPTIDASE"/>
    <property type="match status" value="1"/>
</dbReference>
<dbReference type="NCBIfam" id="TIGR00077">
    <property type="entry name" value="lspA"/>
    <property type="match status" value="1"/>
</dbReference>
<keyword evidence="14" id="KW-1185">Reference proteome</keyword>
<dbReference type="PRINTS" id="PR00781">
    <property type="entry name" value="LIPOSIGPTASE"/>
</dbReference>
<protein>
    <recommendedName>
        <fullName evidence="10">Lipoprotein signal peptidase</fullName>
        <ecNumber evidence="10">3.4.23.36</ecNumber>
    </recommendedName>
    <alternativeName>
        <fullName evidence="10">Prolipoprotein signal peptidase</fullName>
    </alternativeName>
    <alternativeName>
        <fullName evidence="10">Signal peptidase II</fullName>
        <shortName evidence="10">SPase II</shortName>
    </alternativeName>
</protein>
<sequence>MIKLNKIKEEIKQKKIYFLIALLIFIADTVSKYFIDKYLQEPIIKRVIGDILIFIYTRNYGVSFGFLNNVPEAIQHIIPELLKVIVFIAMIVIFFIMISINVKKQRLSMIGFTMVLGGAMGNLVDRIMRGYVTDFISMGFNETIRFPYNYNIADASITIGICIIAIGVFFFKEDFDKKKNTESNNDENN</sequence>
<evidence type="ECO:0000256" key="7">
    <source>
        <dbReference type="ARBA" id="ARBA00022801"/>
    </source>
</evidence>